<dbReference type="Gene3D" id="3.40.50.300">
    <property type="entry name" value="P-loop containing nucleotide triphosphate hydrolases"/>
    <property type="match status" value="1"/>
</dbReference>
<dbReference type="PROSITE" id="PS50893">
    <property type="entry name" value="ABC_TRANSPORTER_2"/>
    <property type="match status" value="1"/>
</dbReference>
<dbReference type="SUPFAM" id="SSF52540">
    <property type="entry name" value="P-loop containing nucleoside triphosphate hydrolases"/>
    <property type="match status" value="1"/>
</dbReference>
<keyword evidence="2 4" id="KW-0067">ATP-binding</keyword>
<organism evidence="4 6">
    <name type="scientific">Brevibacillus composti</name>
    <dbReference type="NCBI Taxonomy" id="2796470"/>
    <lineage>
        <taxon>Bacteria</taxon>
        <taxon>Bacillati</taxon>
        <taxon>Bacillota</taxon>
        <taxon>Bacilli</taxon>
        <taxon>Bacillales</taxon>
        <taxon>Paenibacillaceae</taxon>
        <taxon>Brevibacillus</taxon>
    </lineage>
</organism>
<dbReference type="KEGG" id="bcop:JD108_03935"/>
<dbReference type="InterPro" id="IPR003593">
    <property type="entry name" value="AAA+_ATPase"/>
</dbReference>
<dbReference type="GO" id="GO:0005524">
    <property type="term" value="F:ATP binding"/>
    <property type="evidence" value="ECO:0007669"/>
    <property type="project" value="UniProtKB-KW"/>
</dbReference>
<evidence type="ECO:0000259" key="3">
    <source>
        <dbReference type="PROSITE" id="PS50893"/>
    </source>
</evidence>
<dbReference type="Proteomes" id="UP000595847">
    <property type="component" value="Chromosome"/>
</dbReference>
<reference evidence="5" key="2">
    <citation type="submission" date="2021-04" db="EMBL/GenBank/DDBJ databases">
        <title>Brevibacillus composti FJAT-54423, complete genome.</title>
        <authorList>
            <person name="Tang R."/>
        </authorList>
    </citation>
    <scope>NUCLEOTIDE SEQUENCE</scope>
    <source>
        <strain evidence="5">FJAT-54424</strain>
    </source>
</reference>
<dbReference type="EMBL" id="CP073708">
    <property type="protein sequence ID" value="QUO42184.1"/>
    <property type="molecule type" value="Genomic_DNA"/>
</dbReference>
<evidence type="ECO:0000256" key="2">
    <source>
        <dbReference type="ARBA" id="ARBA00022840"/>
    </source>
</evidence>
<dbReference type="RefSeq" id="WP_198828630.1">
    <property type="nucleotide sequence ID" value="NZ_CP066308.1"/>
</dbReference>
<accession>A0A7T5EM31</accession>
<dbReference type="InterPro" id="IPR017871">
    <property type="entry name" value="ABC_transporter-like_CS"/>
</dbReference>
<gene>
    <name evidence="4" type="ORF">JD108_03935</name>
    <name evidence="5" type="ORF">KDJ56_03935</name>
</gene>
<protein>
    <submittedName>
        <fullName evidence="4">ABC transporter ATP-binding protein</fullName>
    </submittedName>
</protein>
<dbReference type="EMBL" id="CP066308">
    <property type="protein sequence ID" value="QQE75097.1"/>
    <property type="molecule type" value="Genomic_DNA"/>
</dbReference>
<keyword evidence="7" id="KW-1185">Reference proteome</keyword>
<evidence type="ECO:0000313" key="6">
    <source>
        <dbReference type="Proteomes" id="UP000595847"/>
    </source>
</evidence>
<dbReference type="SMART" id="SM00382">
    <property type="entry name" value="AAA"/>
    <property type="match status" value="1"/>
</dbReference>
<dbReference type="AlphaFoldDB" id="A0A7T5EM31"/>
<dbReference type="PANTHER" id="PTHR43038:SF3">
    <property type="entry name" value="ABC TRANSPORTER G FAMILY MEMBER 20 ISOFORM X1"/>
    <property type="match status" value="1"/>
</dbReference>
<dbReference type="CDD" id="cd03230">
    <property type="entry name" value="ABC_DR_subfamily_A"/>
    <property type="match status" value="1"/>
</dbReference>
<dbReference type="Pfam" id="PF00005">
    <property type="entry name" value="ABC_tran"/>
    <property type="match status" value="1"/>
</dbReference>
<evidence type="ECO:0000313" key="7">
    <source>
        <dbReference type="Proteomes" id="UP000677234"/>
    </source>
</evidence>
<dbReference type="PANTHER" id="PTHR43038">
    <property type="entry name" value="ATP-BINDING CASSETTE, SUB-FAMILY H, MEMBER 1"/>
    <property type="match status" value="1"/>
</dbReference>
<name>A0A7T5EM31_9BACL</name>
<dbReference type="PROSITE" id="PS00211">
    <property type="entry name" value="ABC_TRANSPORTER_1"/>
    <property type="match status" value="1"/>
</dbReference>
<dbReference type="InterPro" id="IPR003439">
    <property type="entry name" value="ABC_transporter-like_ATP-bd"/>
</dbReference>
<keyword evidence="1" id="KW-0547">Nucleotide-binding</keyword>
<dbReference type="InterPro" id="IPR027417">
    <property type="entry name" value="P-loop_NTPase"/>
</dbReference>
<sequence>MSEKEAIRCVQLTKRFQERVAVNSLTLSVPKGSIYGFLGPNGSGKSTTIRMLCGLLTPTSGQGTVLGYDVMTQSEEIKQRIGYMSQKFSLYEDLSVEENLDFYAGVYRLGREERKERKAELIEMAGLTGREKQLAGSLSGGWKQRLALSCALLHRPEVLILDEPTAGVDPVSRRIFWDVIHELAGQGMTVLVTTHYMDEAQTCDWIGFIFFGNLLVQGTPPALIAQHQAADLEEVFIKLVREEERRSLLSAEKGEGR</sequence>
<reference evidence="4 6" key="1">
    <citation type="submission" date="2020-12" db="EMBL/GenBank/DDBJ databases">
        <title>strain FJAT-54423T represents a novel species of the genus Brevibacillus.</title>
        <authorList>
            <person name="Tang R."/>
        </authorList>
    </citation>
    <scope>NUCLEOTIDE SEQUENCE [LARGE SCALE GENOMIC DNA]</scope>
    <source>
        <strain evidence="4 6">FJAT-54423</strain>
    </source>
</reference>
<evidence type="ECO:0000313" key="5">
    <source>
        <dbReference type="EMBL" id="QUO42184.1"/>
    </source>
</evidence>
<evidence type="ECO:0000256" key="1">
    <source>
        <dbReference type="ARBA" id="ARBA00022741"/>
    </source>
</evidence>
<dbReference type="GO" id="GO:0016887">
    <property type="term" value="F:ATP hydrolysis activity"/>
    <property type="evidence" value="ECO:0007669"/>
    <property type="project" value="InterPro"/>
</dbReference>
<evidence type="ECO:0000313" key="4">
    <source>
        <dbReference type="EMBL" id="QQE75097.1"/>
    </source>
</evidence>
<dbReference type="Proteomes" id="UP000677234">
    <property type="component" value="Chromosome"/>
</dbReference>
<feature type="domain" description="ABC transporter" evidence="3">
    <location>
        <begin position="7"/>
        <end position="236"/>
    </location>
</feature>
<proteinExistence type="predicted"/>